<proteinExistence type="predicted"/>
<dbReference type="PANTHER" id="PTHR37162">
    <property type="entry name" value="HAT FAMILY DIMERISATION DOMAINCONTAINING PROTEIN-RELATED"/>
    <property type="match status" value="1"/>
</dbReference>
<keyword evidence="2" id="KW-1185">Reference proteome</keyword>
<organism evidence="1">
    <name type="scientific">Amphimedon queenslandica</name>
    <name type="common">Sponge</name>
    <dbReference type="NCBI Taxonomy" id="400682"/>
    <lineage>
        <taxon>Eukaryota</taxon>
        <taxon>Metazoa</taxon>
        <taxon>Porifera</taxon>
        <taxon>Demospongiae</taxon>
        <taxon>Heteroscleromorpha</taxon>
        <taxon>Haplosclerida</taxon>
        <taxon>Niphatidae</taxon>
        <taxon>Amphimedon</taxon>
    </lineage>
</organism>
<dbReference type="OrthoDB" id="6159421at2759"/>
<dbReference type="AlphaFoldDB" id="A0A1X7VXU7"/>
<evidence type="ECO:0000313" key="1">
    <source>
        <dbReference type="EnsemblMetazoa" id="Aqu2.1.44705_001"/>
    </source>
</evidence>
<protein>
    <submittedName>
        <fullName evidence="1">Uncharacterized protein</fullName>
    </submittedName>
</protein>
<dbReference type="OMA" id="QCICHSA"/>
<dbReference type="SUPFAM" id="SSF53098">
    <property type="entry name" value="Ribonuclease H-like"/>
    <property type="match status" value="1"/>
</dbReference>
<reference evidence="1" key="2">
    <citation type="submission" date="2017-05" db="UniProtKB">
        <authorList>
            <consortium name="EnsemblMetazoa"/>
        </authorList>
    </citation>
    <scope>IDENTIFICATION</scope>
</reference>
<reference evidence="2" key="1">
    <citation type="journal article" date="2010" name="Nature">
        <title>The Amphimedon queenslandica genome and the evolution of animal complexity.</title>
        <authorList>
            <person name="Srivastava M."/>
            <person name="Simakov O."/>
            <person name="Chapman J."/>
            <person name="Fahey B."/>
            <person name="Gauthier M.E."/>
            <person name="Mitros T."/>
            <person name="Richards G.S."/>
            <person name="Conaco C."/>
            <person name="Dacre M."/>
            <person name="Hellsten U."/>
            <person name="Larroux C."/>
            <person name="Putnam N.H."/>
            <person name="Stanke M."/>
            <person name="Adamska M."/>
            <person name="Darling A."/>
            <person name="Degnan S.M."/>
            <person name="Oakley T.H."/>
            <person name="Plachetzki D.C."/>
            <person name="Zhai Y."/>
            <person name="Adamski M."/>
            <person name="Calcino A."/>
            <person name="Cummins S.F."/>
            <person name="Goodstein D.M."/>
            <person name="Harris C."/>
            <person name="Jackson D.J."/>
            <person name="Leys S.P."/>
            <person name="Shu S."/>
            <person name="Woodcroft B.J."/>
            <person name="Vervoort M."/>
            <person name="Kosik K.S."/>
            <person name="Manning G."/>
            <person name="Degnan B.M."/>
            <person name="Rokhsar D.S."/>
        </authorList>
    </citation>
    <scope>NUCLEOTIDE SEQUENCE [LARGE SCALE GENOMIC DNA]</scope>
</reference>
<accession>A0A1X7VXU7</accession>
<dbReference type="Proteomes" id="UP000007879">
    <property type="component" value="Unassembled WGS sequence"/>
</dbReference>
<dbReference type="PANTHER" id="PTHR37162:SF1">
    <property type="entry name" value="BED-TYPE DOMAIN-CONTAINING PROTEIN"/>
    <property type="match status" value="1"/>
</dbReference>
<sequence length="223" mass="25249">MDHFSDLLVKLCPDSKIAADVKCKRTKTKCIIKNVLAPHFHSKLVDSLKRNTFSLIIDETTDVSTKKELALVTRQYSPELKNVSCSLYELIQLDAGNAEAIFQSICKVLERDNIPLSNIIGFAADTIDVMFGPHNSVVSRLKQKVPNVFVFQCICHSAHLCASHACEKLPQTAEELIHDTYNYFCHSAKRQAEFEKFQAFAEVEPHCILKRCQTHWLSLHSCV</sequence>
<dbReference type="InterPro" id="IPR012337">
    <property type="entry name" value="RNaseH-like_sf"/>
</dbReference>
<gene>
    <name evidence="1" type="primary">105313994</name>
</gene>
<dbReference type="InParanoid" id="A0A1X7VXU7"/>
<dbReference type="EnsemblMetazoa" id="XM_011407888.1">
    <property type="protein sequence ID" value="XP_011406190.1"/>
    <property type="gene ID" value="LOC105313994"/>
</dbReference>
<dbReference type="EnsemblMetazoa" id="Aqu2.1.44705_001">
    <property type="protein sequence ID" value="Aqu2.1.44705_001"/>
    <property type="gene ID" value="Aqu2.1.44705"/>
</dbReference>
<dbReference type="eggNOG" id="ENOG502RZBP">
    <property type="taxonomic scope" value="Eukaryota"/>
</dbReference>
<evidence type="ECO:0000313" key="2">
    <source>
        <dbReference type="Proteomes" id="UP000007879"/>
    </source>
</evidence>
<name>A0A1X7VXU7_AMPQE</name>
<dbReference type="KEGG" id="aqu:105313994"/>